<feature type="repeat" description="PPR" evidence="3">
    <location>
        <begin position="209"/>
        <end position="243"/>
    </location>
</feature>
<dbReference type="InterPro" id="IPR050667">
    <property type="entry name" value="PPR-containing_protein"/>
</dbReference>
<protein>
    <recommendedName>
        <fullName evidence="6">Pentatricopeptide repeat-containing protein At1g55890, mitochondrial-like</fullName>
    </recommendedName>
</protein>
<name>A0A978W1L8_ZIZJJ</name>
<dbReference type="InterPro" id="IPR002885">
    <property type="entry name" value="PPR_rpt"/>
</dbReference>
<comment type="similarity">
    <text evidence="1">Belongs to the PPR family. P subfamily.</text>
</comment>
<comment type="caution">
    <text evidence="4">The sequence shown here is derived from an EMBL/GenBank/DDBJ whole genome shotgun (WGS) entry which is preliminary data.</text>
</comment>
<reference evidence="4" key="1">
    <citation type="journal article" date="2021" name="Front. Plant Sci.">
        <title>Chromosome-Scale Genome Assembly for Chinese Sour Jujube and Insights Into Its Genome Evolution and Domestication Signature.</title>
        <authorList>
            <person name="Shen L.-Y."/>
            <person name="Luo H."/>
            <person name="Wang X.-L."/>
            <person name="Wang X.-M."/>
            <person name="Qiu X.-J."/>
            <person name="Liu H."/>
            <person name="Zhou S.-S."/>
            <person name="Jia K.-H."/>
            <person name="Nie S."/>
            <person name="Bao Y.-T."/>
            <person name="Zhang R.-G."/>
            <person name="Yun Q.-Z."/>
            <person name="Chai Y.-H."/>
            <person name="Lu J.-Y."/>
            <person name="Li Y."/>
            <person name="Zhao S.-W."/>
            <person name="Mao J.-F."/>
            <person name="Jia S.-G."/>
            <person name="Mao Y.-M."/>
        </authorList>
    </citation>
    <scope>NUCLEOTIDE SEQUENCE</scope>
    <source>
        <strain evidence="4">AT0</strain>
        <tissue evidence="4">Leaf</tissue>
    </source>
</reference>
<dbReference type="AlphaFoldDB" id="A0A978W1L8"/>
<dbReference type="Pfam" id="PF13041">
    <property type="entry name" value="PPR_2"/>
    <property type="match status" value="2"/>
</dbReference>
<feature type="repeat" description="PPR" evidence="3">
    <location>
        <begin position="279"/>
        <end position="313"/>
    </location>
</feature>
<dbReference type="EMBL" id="JAEACU010000001">
    <property type="protein sequence ID" value="KAH7545852.1"/>
    <property type="molecule type" value="Genomic_DNA"/>
</dbReference>
<evidence type="ECO:0000256" key="2">
    <source>
        <dbReference type="ARBA" id="ARBA00022737"/>
    </source>
</evidence>
<sequence length="427" mass="48813">MKSSMKESILHWPSTELSVDVSFVLLFRFLFQTPQNPKSLKPSSTQAKMALYRILYRTFSTSTSAQPNSATTIKSISSDLFKERNLKRLVDNFKKSSEQYRFRTKTGIYENTVRRLASANRFRWIEEILEDQKKYIESSKEGFAARIITLYGRSGLFENARKVFDEIPESKRSVLSFNALLSACVHSKKFDMVDGYFREMPKKLSIEPDLVSYNTIIKAFCEMGSLDSAVSVIDEMEKKGLEPDLVSFNTLLNGLYRNGRFSDAEKIWGLMEKKNIVPDIRTYNAKLLGLASENKTKEAINLTGEMRTKGIAPDVYSFNSVIQAFINEGNLEGAKQWYGEIRKNDCAPDKVTYEILVPFVCKKGDLDFASRLSEEIFNRRFLLDAAILQLVIDELVKTSKIEEAKKLVELGKNNSHRKYKLKLPSDG</sequence>
<evidence type="ECO:0000256" key="1">
    <source>
        <dbReference type="ARBA" id="ARBA00007626"/>
    </source>
</evidence>
<proteinExistence type="inferred from homology"/>
<evidence type="ECO:0000313" key="5">
    <source>
        <dbReference type="Proteomes" id="UP000813462"/>
    </source>
</evidence>
<evidence type="ECO:0008006" key="6">
    <source>
        <dbReference type="Google" id="ProtNLM"/>
    </source>
</evidence>
<dbReference type="PANTHER" id="PTHR47939:SF8">
    <property type="entry name" value="PENTACOTRIPEPTIDE-REPEAT REGION OF PRORP DOMAIN-CONTAINING PROTEIN"/>
    <property type="match status" value="1"/>
</dbReference>
<dbReference type="Gene3D" id="1.25.40.10">
    <property type="entry name" value="Tetratricopeptide repeat domain"/>
    <property type="match status" value="2"/>
</dbReference>
<accession>A0A978W1L8</accession>
<organism evidence="4 5">
    <name type="scientific">Ziziphus jujuba var. spinosa</name>
    <dbReference type="NCBI Taxonomy" id="714518"/>
    <lineage>
        <taxon>Eukaryota</taxon>
        <taxon>Viridiplantae</taxon>
        <taxon>Streptophyta</taxon>
        <taxon>Embryophyta</taxon>
        <taxon>Tracheophyta</taxon>
        <taxon>Spermatophyta</taxon>
        <taxon>Magnoliopsida</taxon>
        <taxon>eudicotyledons</taxon>
        <taxon>Gunneridae</taxon>
        <taxon>Pentapetalae</taxon>
        <taxon>rosids</taxon>
        <taxon>fabids</taxon>
        <taxon>Rosales</taxon>
        <taxon>Rhamnaceae</taxon>
        <taxon>Paliureae</taxon>
        <taxon>Ziziphus</taxon>
    </lineage>
</organism>
<dbReference type="Pfam" id="PF01535">
    <property type="entry name" value="PPR"/>
    <property type="match status" value="3"/>
</dbReference>
<dbReference type="InterPro" id="IPR011990">
    <property type="entry name" value="TPR-like_helical_dom_sf"/>
</dbReference>
<evidence type="ECO:0000313" key="4">
    <source>
        <dbReference type="EMBL" id="KAH7545852.1"/>
    </source>
</evidence>
<dbReference type="PANTHER" id="PTHR47939">
    <property type="entry name" value="MEMBRANE-ASSOCIATED SALT-INDUCIBLE PROTEIN-LIKE"/>
    <property type="match status" value="1"/>
</dbReference>
<feature type="repeat" description="PPR" evidence="3">
    <location>
        <begin position="244"/>
        <end position="278"/>
    </location>
</feature>
<evidence type="ECO:0000256" key="3">
    <source>
        <dbReference type="PROSITE-ProRule" id="PRU00708"/>
    </source>
</evidence>
<dbReference type="NCBIfam" id="TIGR00756">
    <property type="entry name" value="PPR"/>
    <property type="match status" value="4"/>
</dbReference>
<keyword evidence="2" id="KW-0677">Repeat</keyword>
<feature type="repeat" description="PPR" evidence="3">
    <location>
        <begin position="314"/>
        <end position="348"/>
    </location>
</feature>
<dbReference type="PROSITE" id="PS51375">
    <property type="entry name" value="PPR"/>
    <property type="match status" value="4"/>
</dbReference>
<dbReference type="Proteomes" id="UP000813462">
    <property type="component" value="Unassembled WGS sequence"/>
</dbReference>
<gene>
    <name evidence="4" type="ORF">FEM48_Zijuj01G0137600</name>
</gene>